<dbReference type="InterPro" id="IPR036227">
    <property type="entry name" value="Ribosomal_uL15/eL18_sf"/>
</dbReference>
<dbReference type="GO" id="GO:0022625">
    <property type="term" value="C:cytosolic large ribosomal subunit"/>
    <property type="evidence" value="ECO:0007669"/>
    <property type="project" value="TreeGrafter"/>
</dbReference>
<evidence type="ECO:0000256" key="5">
    <source>
        <dbReference type="RuleBase" id="RU003888"/>
    </source>
</evidence>
<sequence>MNLNTLSPDPGSRPGKKRLGRGIGSGLGKTCGKGHKGQKARAGGFHKINFEGGQMPIQRRLPKMGFKSRVARSIDQITLDELAGLGVDAINLQVLKDSGLIGKSIREVKVILSGEINAPVKLKGLRVTKGARAAIEQAGGSIEE</sequence>
<protein>
    <recommendedName>
        <fullName evidence="4">Large ribosomal subunit protein uL15</fullName>
    </recommendedName>
</protein>
<dbReference type="PROSITE" id="PS00475">
    <property type="entry name" value="RIBOSOMAL_L15"/>
    <property type="match status" value="1"/>
</dbReference>
<accession>A0A0W0S3A9</accession>
<dbReference type="InterPro" id="IPR001196">
    <property type="entry name" value="Ribosomal_uL15_CS"/>
</dbReference>
<evidence type="ECO:0000259" key="7">
    <source>
        <dbReference type="Pfam" id="PF00828"/>
    </source>
</evidence>
<comment type="function">
    <text evidence="4">Binds to the 23S rRNA.</text>
</comment>
<dbReference type="OrthoDB" id="9810293at2"/>
<dbReference type="InterPro" id="IPR021131">
    <property type="entry name" value="Ribosomal_uL15/eL18"/>
</dbReference>
<feature type="domain" description="Large ribosomal subunit protein uL15/eL18" evidence="7">
    <location>
        <begin position="79"/>
        <end position="143"/>
    </location>
</feature>
<comment type="similarity">
    <text evidence="1 4 5">Belongs to the universal ribosomal protein uL15 family.</text>
</comment>
<evidence type="ECO:0000256" key="6">
    <source>
        <dbReference type="SAM" id="MobiDB-lite"/>
    </source>
</evidence>
<keyword evidence="4" id="KW-0694">RNA-binding</keyword>
<dbReference type="Pfam" id="PF00828">
    <property type="entry name" value="Ribosomal_L27A"/>
    <property type="match status" value="1"/>
</dbReference>
<comment type="caution">
    <text evidence="8">The sequence shown here is derived from an EMBL/GenBank/DDBJ whole genome shotgun (WGS) entry which is preliminary data.</text>
</comment>
<evidence type="ECO:0000256" key="4">
    <source>
        <dbReference type="HAMAP-Rule" id="MF_01341"/>
    </source>
</evidence>
<dbReference type="GO" id="GO:0019843">
    <property type="term" value="F:rRNA binding"/>
    <property type="evidence" value="ECO:0007669"/>
    <property type="project" value="UniProtKB-UniRule"/>
</dbReference>
<evidence type="ECO:0000256" key="2">
    <source>
        <dbReference type="ARBA" id="ARBA00022980"/>
    </source>
</evidence>
<dbReference type="RefSeq" id="WP_058442786.1">
    <property type="nucleotide sequence ID" value="NZ_CAAAHU010000011.1"/>
</dbReference>
<gene>
    <name evidence="4 8" type="primary">rplO</name>
    <name evidence="8" type="ORF">Lbru_2811</name>
</gene>
<dbReference type="Gene3D" id="3.100.10.10">
    <property type="match status" value="1"/>
</dbReference>
<dbReference type="EMBL" id="LNXV01000034">
    <property type="protein sequence ID" value="KTC77918.1"/>
    <property type="molecule type" value="Genomic_DNA"/>
</dbReference>
<keyword evidence="4" id="KW-0699">rRNA-binding</keyword>
<keyword evidence="2 4" id="KW-0689">Ribosomal protein</keyword>
<dbReference type="InterPro" id="IPR030878">
    <property type="entry name" value="Ribosomal_uL15"/>
</dbReference>
<organism evidence="8 9">
    <name type="scientific">Legionella brunensis</name>
    <dbReference type="NCBI Taxonomy" id="29422"/>
    <lineage>
        <taxon>Bacteria</taxon>
        <taxon>Pseudomonadati</taxon>
        <taxon>Pseudomonadota</taxon>
        <taxon>Gammaproteobacteria</taxon>
        <taxon>Legionellales</taxon>
        <taxon>Legionellaceae</taxon>
        <taxon>Legionella</taxon>
    </lineage>
</organism>
<name>A0A0W0S3A9_9GAMM</name>
<dbReference type="PANTHER" id="PTHR12934">
    <property type="entry name" value="50S RIBOSOMAL PROTEIN L15"/>
    <property type="match status" value="1"/>
</dbReference>
<feature type="region of interest" description="Disordered" evidence="6">
    <location>
        <begin position="1"/>
        <end position="42"/>
    </location>
</feature>
<dbReference type="SUPFAM" id="SSF52080">
    <property type="entry name" value="Ribosomal proteins L15p and L18e"/>
    <property type="match status" value="1"/>
</dbReference>
<proteinExistence type="inferred from homology"/>
<evidence type="ECO:0000313" key="9">
    <source>
        <dbReference type="Proteomes" id="UP000054742"/>
    </source>
</evidence>
<dbReference type="PANTHER" id="PTHR12934:SF11">
    <property type="entry name" value="LARGE RIBOSOMAL SUBUNIT PROTEIN UL15M"/>
    <property type="match status" value="1"/>
</dbReference>
<dbReference type="HAMAP" id="MF_01341">
    <property type="entry name" value="Ribosomal_uL15"/>
    <property type="match status" value="1"/>
</dbReference>
<dbReference type="GO" id="GO:0006412">
    <property type="term" value="P:translation"/>
    <property type="evidence" value="ECO:0007669"/>
    <property type="project" value="UniProtKB-UniRule"/>
</dbReference>
<evidence type="ECO:0000313" key="8">
    <source>
        <dbReference type="EMBL" id="KTC77918.1"/>
    </source>
</evidence>
<evidence type="ECO:0000256" key="1">
    <source>
        <dbReference type="ARBA" id="ARBA00007320"/>
    </source>
</evidence>
<dbReference type="PATRIC" id="fig|29422.6.peg.2980"/>
<dbReference type="InterPro" id="IPR005749">
    <property type="entry name" value="Ribosomal_uL15_bac-type"/>
</dbReference>
<dbReference type="STRING" id="29422.Lbru_2811"/>
<dbReference type="AlphaFoldDB" id="A0A0W0S3A9"/>
<reference evidence="8 9" key="1">
    <citation type="submission" date="2015-11" db="EMBL/GenBank/DDBJ databases">
        <title>Genomic analysis of 38 Legionella species identifies large and diverse effector repertoires.</title>
        <authorList>
            <person name="Burstein D."/>
            <person name="Amaro F."/>
            <person name="Zusman T."/>
            <person name="Lifshitz Z."/>
            <person name="Cohen O."/>
            <person name="Gilbert J.A."/>
            <person name="Pupko T."/>
            <person name="Shuman H.A."/>
            <person name="Segal G."/>
        </authorList>
    </citation>
    <scope>NUCLEOTIDE SEQUENCE [LARGE SCALE GENOMIC DNA]</scope>
    <source>
        <strain evidence="8 9">ATCC 43878</strain>
    </source>
</reference>
<dbReference type="GO" id="GO:0003735">
    <property type="term" value="F:structural constituent of ribosome"/>
    <property type="evidence" value="ECO:0007669"/>
    <property type="project" value="InterPro"/>
</dbReference>
<keyword evidence="3 4" id="KW-0687">Ribonucleoprotein</keyword>
<dbReference type="Proteomes" id="UP000054742">
    <property type="component" value="Unassembled WGS sequence"/>
</dbReference>
<keyword evidence="9" id="KW-1185">Reference proteome</keyword>
<feature type="compositionally biased region" description="Gly residues" evidence="6">
    <location>
        <begin position="21"/>
        <end position="31"/>
    </location>
</feature>
<evidence type="ECO:0000256" key="3">
    <source>
        <dbReference type="ARBA" id="ARBA00023274"/>
    </source>
</evidence>
<comment type="subunit">
    <text evidence="4">Part of the 50S ribosomal subunit.</text>
</comment>
<dbReference type="NCBIfam" id="TIGR01071">
    <property type="entry name" value="rplO_bact"/>
    <property type="match status" value="1"/>
</dbReference>